<accession>A0ABP9WZE2</accession>
<evidence type="ECO:0000256" key="3">
    <source>
        <dbReference type="ARBA" id="ARBA00023270"/>
    </source>
</evidence>
<dbReference type="InterPro" id="IPR050456">
    <property type="entry name" value="DeoC/FbaB_aldolase"/>
</dbReference>
<evidence type="ECO:0000256" key="1">
    <source>
        <dbReference type="ARBA" id="ARBA00013068"/>
    </source>
</evidence>
<sequence length="356" mass="38334">MIDRIAELLGDEASSLLEHQSKTISKDLIHQPGPDFVDRVWTASDRSIPVLRSLQSLYGTGRLANTGYLSILPVDQGIEHSAGASFAPNPAYFDPENIVKLGIEGGCNAVASTFGVLGSVARKYAHKIPFVVKINHNEFLSYPNKFDQILFGTIKEAQEMGAVAVGATIYFGSAESGRQIVEVAQAFKMAHELGMATILWCYLRNNAFKNSTTDFHVSADLTGQANHLGVTIEADIIKQKLPETNGGYNAVTSKDNPYGKTDKRIYSELTSDHPIDLVRYQVANCYMGRASLINSGGASSGESDTAEAVRTAVINKRGGGAGLISGRKAFQRPMAEGAALLQAIQDVYLCEDVTIA</sequence>
<reference evidence="5 6" key="1">
    <citation type="submission" date="2024-02" db="EMBL/GenBank/DDBJ databases">
        <title>Herpetosiphon gulosus NBRC 112829.</title>
        <authorList>
            <person name="Ichikawa N."/>
            <person name="Katano-Makiyama Y."/>
            <person name="Hidaka K."/>
        </authorList>
    </citation>
    <scope>NUCLEOTIDE SEQUENCE [LARGE SCALE GENOMIC DNA]</scope>
    <source>
        <strain evidence="5 6">NBRC 112829</strain>
    </source>
</reference>
<evidence type="ECO:0000256" key="4">
    <source>
        <dbReference type="ARBA" id="ARBA00049653"/>
    </source>
</evidence>
<dbReference type="InterPro" id="IPR041720">
    <property type="entry name" value="FbaB-like"/>
</dbReference>
<dbReference type="EC" id="4.1.2.13" evidence="1"/>
<dbReference type="PANTHER" id="PTHR47916">
    <property type="entry name" value="FRUCTOSE-BISPHOSPHATE ALDOLASE CLASS 1"/>
    <property type="match status" value="1"/>
</dbReference>
<dbReference type="NCBIfam" id="NF006707">
    <property type="entry name" value="PRK09250.1-4"/>
    <property type="match status" value="1"/>
</dbReference>
<comment type="similarity">
    <text evidence="4">Belongs to the DeoC/FbaB aldolase family. FbaB subfamily.</text>
</comment>
<keyword evidence="6" id="KW-1185">Reference proteome</keyword>
<dbReference type="SUPFAM" id="SSF51569">
    <property type="entry name" value="Aldolase"/>
    <property type="match status" value="1"/>
</dbReference>
<keyword evidence="3" id="KW-0704">Schiff base</keyword>
<gene>
    <name evidence="5" type="primary">fbaB</name>
    <name evidence="5" type="ORF">Hgul01_02360</name>
</gene>
<dbReference type="InterPro" id="IPR013785">
    <property type="entry name" value="Aldolase_TIM"/>
</dbReference>
<name>A0ABP9WZE2_9CHLR</name>
<organism evidence="5 6">
    <name type="scientific">Herpetosiphon gulosus</name>
    <dbReference type="NCBI Taxonomy" id="1973496"/>
    <lineage>
        <taxon>Bacteria</taxon>
        <taxon>Bacillati</taxon>
        <taxon>Chloroflexota</taxon>
        <taxon>Chloroflexia</taxon>
        <taxon>Herpetosiphonales</taxon>
        <taxon>Herpetosiphonaceae</taxon>
        <taxon>Herpetosiphon</taxon>
    </lineage>
</organism>
<dbReference type="Gene3D" id="3.20.20.70">
    <property type="entry name" value="Aldolase class I"/>
    <property type="match status" value="1"/>
</dbReference>
<dbReference type="SMART" id="SM01133">
    <property type="entry name" value="DeoC"/>
    <property type="match status" value="1"/>
</dbReference>
<evidence type="ECO:0000313" key="6">
    <source>
        <dbReference type="Proteomes" id="UP001428290"/>
    </source>
</evidence>
<dbReference type="Proteomes" id="UP001428290">
    <property type="component" value="Unassembled WGS sequence"/>
</dbReference>
<proteinExistence type="inferred from homology"/>
<dbReference type="EMBL" id="BAABRU010000007">
    <property type="protein sequence ID" value="GAA5528558.1"/>
    <property type="molecule type" value="Genomic_DNA"/>
</dbReference>
<evidence type="ECO:0000313" key="5">
    <source>
        <dbReference type="EMBL" id="GAA5528558.1"/>
    </source>
</evidence>
<dbReference type="CDD" id="cd00958">
    <property type="entry name" value="DhnA"/>
    <property type="match status" value="1"/>
</dbReference>
<keyword evidence="2" id="KW-0456">Lyase</keyword>
<protein>
    <recommendedName>
        <fullName evidence="1">fructose-bisphosphate aldolase</fullName>
        <ecNumber evidence="1">4.1.2.13</ecNumber>
    </recommendedName>
</protein>
<dbReference type="Pfam" id="PF01791">
    <property type="entry name" value="DeoC"/>
    <property type="match status" value="1"/>
</dbReference>
<evidence type="ECO:0000256" key="2">
    <source>
        <dbReference type="ARBA" id="ARBA00023239"/>
    </source>
</evidence>
<dbReference type="RefSeq" id="WP_345722171.1">
    <property type="nucleotide sequence ID" value="NZ_BAABRU010000007.1"/>
</dbReference>
<dbReference type="PANTHER" id="PTHR47916:SF4">
    <property type="entry name" value="FRUCTOSE-BISPHOSPHATE ALDOLASE CLASS 1"/>
    <property type="match status" value="1"/>
</dbReference>
<dbReference type="InterPro" id="IPR002915">
    <property type="entry name" value="DeoC/FbaB/LacD_aldolase"/>
</dbReference>
<comment type="caution">
    <text evidence="5">The sequence shown here is derived from an EMBL/GenBank/DDBJ whole genome shotgun (WGS) entry which is preliminary data.</text>
</comment>